<name>A0AAV4TDG3_CAEEX</name>
<organism evidence="2 3">
    <name type="scientific">Caerostris extrusa</name>
    <name type="common">Bark spider</name>
    <name type="synonym">Caerostris bankana</name>
    <dbReference type="NCBI Taxonomy" id="172846"/>
    <lineage>
        <taxon>Eukaryota</taxon>
        <taxon>Metazoa</taxon>
        <taxon>Ecdysozoa</taxon>
        <taxon>Arthropoda</taxon>
        <taxon>Chelicerata</taxon>
        <taxon>Arachnida</taxon>
        <taxon>Araneae</taxon>
        <taxon>Araneomorphae</taxon>
        <taxon>Entelegynae</taxon>
        <taxon>Araneoidea</taxon>
        <taxon>Araneidae</taxon>
        <taxon>Caerostris</taxon>
    </lineage>
</organism>
<sequence>MSKDLSRGKISPTPSTDSSLHTSSSPQSTPCVARNPFSIVSILSRSDPKRRSPFYDDPQTQTPVARLYLDTQLPVLRPPAFLPVGHLTGQLNRKPTPWFPWAHANSTGQETSLDNFGELKLLICSQLLSIVFGRFFRNTMGENWEESE</sequence>
<evidence type="ECO:0000313" key="3">
    <source>
        <dbReference type="Proteomes" id="UP001054945"/>
    </source>
</evidence>
<dbReference type="EMBL" id="BPLR01010986">
    <property type="protein sequence ID" value="GIY43521.1"/>
    <property type="molecule type" value="Genomic_DNA"/>
</dbReference>
<proteinExistence type="predicted"/>
<gene>
    <name evidence="2" type="primary">AVEN_243858_1</name>
    <name evidence="2" type="ORF">CEXT_61581</name>
</gene>
<comment type="caution">
    <text evidence="2">The sequence shown here is derived from an EMBL/GenBank/DDBJ whole genome shotgun (WGS) entry which is preliminary data.</text>
</comment>
<dbReference type="Proteomes" id="UP001054945">
    <property type="component" value="Unassembled WGS sequence"/>
</dbReference>
<evidence type="ECO:0000313" key="2">
    <source>
        <dbReference type="EMBL" id="GIY43521.1"/>
    </source>
</evidence>
<protein>
    <submittedName>
        <fullName evidence="2">Uncharacterized protein</fullName>
    </submittedName>
</protein>
<evidence type="ECO:0000256" key="1">
    <source>
        <dbReference type="SAM" id="MobiDB-lite"/>
    </source>
</evidence>
<feature type="compositionally biased region" description="Low complexity" evidence="1">
    <location>
        <begin position="11"/>
        <end position="30"/>
    </location>
</feature>
<keyword evidence="3" id="KW-1185">Reference proteome</keyword>
<dbReference type="AlphaFoldDB" id="A0AAV4TDG3"/>
<feature type="region of interest" description="Disordered" evidence="1">
    <location>
        <begin position="1"/>
        <end position="32"/>
    </location>
</feature>
<accession>A0AAV4TDG3</accession>
<reference evidence="2 3" key="1">
    <citation type="submission" date="2021-06" db="EMBL/GenBank/DDBJ databases">
        <title>Caerostris extrusa draft genome.</title>
        <authorList>
            <person name="Kono N."/>
            <person name="Arakawa K."/>
        </authorList>
    </citation>
    <scope>NUCLEOTIDE SEQUENCE [LARGE SCALE GENOMIC DNA]</scope>
</reference>